<protein>
    <recommendedName>
        <fullName evidence="2">DUF5666 domain-containing protein</fullName>
    </recommendedName>
</protein>
<dbReference type="EMBL" id="FR695868">
    <property type="protein sequence ID" value="CBX28230.1"/>
    <property type="molecule type" value="Genomic_DNA"/>
</dbReference>
<reference evidence="1" key="1">
    <citation type="journal article" date="2011" name="Environ. Microbiol.">
        <title>Genomic insights into the metabolic potential of the polycyclic aromatic hydrocarbon degrading sulfate-reducing Deltaproteobacterium N47.</title>
        <authorList>
            <person name="Bergmann F."/>
            <person name="Selesi D."/>
            <person name="Weinmaier T."/>
            <person name="Tischler P."/>
            <person name="Rattei T."/>
            <person name="Meckenstock R.U."/>
        </authorList>
    </citation>
    <scope>NUCLEOTIDE SEQUENCE</scope>
</reference>
<organism evidence="1">
    <name type="scientific">uncultured Desulfobacterium sp</name>
    <dbReference type="NCBI Taxonomy" id="201089"/>
    <lineage>
        <taxon>Bacteria</taxon>
        <taxon>Pseudomonadati</taxon>
        <taxon>Thermodesulfobacteriota</taxon>
        <taxon>Desulfobacteria</taxon>
        <taxon>Desulfobacterales</taxon>
        <taxon>Desulfobacteriaceae</taxon>
        <taxon>Desulfobacterium</taxon>
        <taxon>environmental samples</taxon>
    </lineage>
</organism>
<accession>E1YCD6</accession>
<sequence>MNKSFHAKIFSLFIIVLLMFSFAETAFSRELKDNSLIKVAGIIADISPDTGKVSIADTTGMALSLTASMDVELRNFKAGDNVVVEYDRLSGIILSMIKHDLK</sequence>
<proteinExistence type="predicted"/>
<gene>
    <name evidence="1" type="ORF">N47_G35540</name>
</gene>
<dbReference type="AlphaFoldDB" id="E1YCD6"/>
<evidence type="ECO:0008006" key="2">
    <source>
        <dbReference type="Google" id="ProtNLM"/>
    </source>
</evidence>
<name>E1YCD6_9BACT</name>
<evidence type="ECO:0000313" key="1">
    <source>
        <dbReference type="EMBL" id="CBX28230.1"/>
    </source>
</evidence>